<dbReference type="Gene3D" id="3.30.70.1060">
    <property type="entry name" value="Dimeric alpha+beta barrel"/>
    <property type="match status" value="1"/>
</dbReference>
<comment type="caution">
    <text evidence="3">The sequence shown here is derived from an EMBL/GenBank/DDBJ whole genome shotgun (WGS) entry which is preliminary data.</text>
</comment>
<evidence type="ECO:0000256" key="1">
    <source>
        <dbReference type="ARBA" id="ARBA00007689"/>
    </source>
</evidence>
<name>A0AAE3YHZ9_9ACTN</name>
<dbReference type="AlphaFoldDB" id="A0AAE3YHZ9"/>
<accession>A0AAE3YHZ9</accession>
<sequence length="134" mass="14468">MKYMLMMQFSQAAAEFPAIGTWKPEEVERHIAFMGEVNAALTEAGEWVSGEGLADPAELKIVRAGADGAPVVTEGPFPETKEFLAGYWIVDVESPERAIELAARISTAPGPGGRPLNMPIEVRQIMDAPAPDAW</sequence>
<evidence type="ECO:0000259" key="2">
    <source>
        <dbReference type="Pfam" id="PF03795"/>
    </source>
</evidence>
<dbReference type="EMBL" id="JAVDYB010000001">
    <property type="protein sequence ID" value="MDR7273785.1"/>
    <property type="molecule type" value="Genomic_DNA"/>
</dbReference>
<reference evidence="3" key="1">
    <citation type="submission" date="2023-07" db="EMBL/GenBank/DDBJ databases">
        <title>Sequencing the genomes of 1000 actinobacteria strains.</title>
        <authorList>
            <person name="Klenk H.-P."/>
        </authorList>
    </citation>
    <scope>NUCLEOTIDE SEQUENCE</scope>
    <source>
        <strain evidence="3">DSM 44707</strain>
    </source>
</reference>
<organism evidence="3 4">
    <name type="scientific">Catenuloplanes atrovinosus</name>
    <dbReference type="NCBI Taxonomy" id="137266"/>
    <lineage>
        <taxon>Bacteria</taxon>
        <taxon>Bacillati</taxon>
        <taxon>Actinomycetota</taxon>
        <taxon>Actinomycetes</taxon>
        <taxon>Micromonosporales</taxon>
        <taxon>Micromonosporaceae</taxon>
        <taxon>Catenuloplanes</taxon>
    </lineage>
</organism>
<keyword evidence="4" id="KW-1185">Reference proteome</keyword>
<dbReference type="InterPro" id="IPR005545">
    <property type="entry name" value="YCII"/>
</dbReference>
<evidence type="ECO:0000313" key="4">
    <source>
        <dbReference type="Proteomes" id="UP001183643"/>
    </source>
</evidence>
<gene>
    <name evidence="3" type="ORF">J2S41_000563</name>
</gene>
<evidence type="ECO:0000313" key="3">
    <source>
        <dbReference type="EMBL" id="MDR7273785.1"/>
    </source>
</evidence>
<dbReference type="Proteomes" id="UP001183643">
    <property type="component" value="Unassembled WGS sequence"/>
</dbReference>
<comment type="similarity">
    <text evidence="1">Belongs to the YciI family.</text>
</comment>
<dbReference type="PANTHER" id="PTHR35174:SF3">
    <property type="entry name" value="BLL7171 PROTEIN"/>
    <property type="match status" value="1"/>
</dbReference>
<dbReference type="SUPFAM" id="SSF54909">
    <property type="entry name" value="Dimeric alpha+beta barrel"/>
    <property type="match status" value="1"/>
</dbReference>
<feature type="domain" description="YCII-related" evidence="2">
    <location>
        <begin position="1"/>
        <end position="107"/>
    </location>
</feature>
<protein>
    <recommendedName>
        <fullName evidence="2">YCII-related domain-containing protein</fullName>
    </recommendedName>
</protein>
<dbReference type="PANTHER" id="PTHR35174">
    <property type="entry name" value="BLL7171 PROTEIN-RELATED"/>
    <property type="match status" value="1"/>
</dbReference>
<dbReference type="Pfam" id="PF03795">
    <property type="entry name" value="YCII"/>
    <property type="match status" value="1"/>
</dbReference>
<dbReference type="InterPro" id="IPR011008">
    <property type="entry name" value="Dimeric_a/b-barrel"/>
</dbReference>
<proteinExistence type="inferred from homology"/>